<dbReference type="RefSeq" id="WP_138076284.1">
    <property type="nucleotide sequence ID" value="NZ_VAJM01000003.1"/>
</dbReference>
<evidence type="ECO:0000256" key="4">
    <source>
        <dbReference type="ARBA" id="ARBA00023136"/>
    </source>
</evidence>
<evidence type="ECO:0000259" key="7">
    <source>
        <dbReference type="Pfam" id="PF04357"/>
    </source>
</evidence>
<organism evidence="8 9">
    <name type="scientific">Hymenobacter jeollabukensis</name>
    <dbReference type="NCBI Taxonomy" id="2025313"/>
    <lineage>
        <taxon>Bacteria</taxon>
        <taxon>Pseudomonadati</taxon>
        <taxon>Bacteroidota</taxon>
        <taxon>Cytophagia</taxon>
        <taxon>Cytophagales</taxon>
        <taxon>Hymenobacteraceae</taxon>
        <taxon>Hymenobacter</taxon>
    </lineage>
</organism>
<dbReference type="PANTHER" id="PTHR36985">
    <property type="entry name" value="TRANSLOCATION AND ASSEMBLY MODULE SUBUNIT TAMB"/>
    <property type="match status" value="1"/>
</dbReference>
<proteinExistence type="predicted"/>
<feature type="compositionally biased region" description="Basic and acidic residues" evidence="5">
    <location>
        <begin position="1727"/>
        <end position="1738"/>
    </location>
</feature>
<gene>
    <name evidence="8" type="ORF">FDY95_07495</name>
</gene>
<dbReference type="Proteomes" id="UP000305517">
    <property type="component" value="Unassembled WGS sequence"/>
</dbReference>
<keyword evidence="9" id="KW-1185">Reference proteome</keyword>
<dbReference type="PANTHER" id="PTHR36985:SF1">
    <property type="entry name" value="TRANSLOCATION AND ASSEMBLY MODULE SUBUNIT TAMB"/>
    <property type="match status" value="1"/>
</dbReference>
<reference evidence="8 9" key="1">
    <citation type="submission" date="2019-05" db="EMBL/GenBank/DDBJ databases">
        <title>Hymenobacter edaphi sp. nov., isolated from abandoned arsenic-contaminated farmland soil.</title>
        <authorList>
            <person name="Nie L."/>
        </authorList>
    </citation>
    <scope>NUCLEOTIDE SEQUENCE [LARGE SCALE GENOMIC DNA]</scope>
    <source>
        <strain evidence="8 9">1-3-3-8</strain>
    </source>
</reference>
<evidence type="ECO:0000256" key="2">
    <source>
        <dbReference type="ARBA" id="ARBA00022692"/>
    </source>
</evidence>
<comment type="subcellular location">
    <subcellularLocation>
        <location evidence="1">Membrane</location>
        <topology evidence="1">Single-pass membrane protein</topology>
    </subcellularLocation>
</comment>
<dbReference type="GO" id="GO:0009306">
    <property type="term" value="P:protein secretion"/>
    <property type="evidence" value="ECO:0007669"/>
    <property type="project" value="InterPro"/>
</dbReference>
<dbReference type="OrthoDB" id="9811276at2"/>
<evidence type="ECO:0000256" key="1">
    <source>
        <dbReference type="ARBA" id="ARBA00004167"/>
    </source>
</evidence>
<dbReference type="EMBL" id="VAJM01000003">
    <property type="protein sequence ID" value="TLM93871.1"/>
    <property type="molecule type" value="Genomic_DNA"/>
</dbReference>
<dbReference type="InterPro" id="IPR007452">
    <property type="entry name" value="TamB_C"/>
</dbReference>
<keyword evidence="2 6" id="KW-0812">Transmembrane</keyword>
<evidence type="ECO:0000313" key="8">
    <source>
        <dbReference type="EMBL" id="TLM93871.1"/>
    </source>
</evidence>
<accession>A0A5R8WRR6</accession>
<protein>
    <recommendedName>
        <fullName evidence="7">Translocation and assembly module TamB C-terminal domain-containing protein</fullName>
    </recommendedName>
</protein>
<feature type="transmembrane region" description="Helical" evidence="6">
    <location>
        <begin position="29"/>
        <end position="52"/>
    </location>
</feature>
<comment type="caution">
    <text evidence="8">The sequence shown here is derived from an EMBL/GenBank/DDBJ whole genome shotgun (WGS) entry which is preliminary data.</text>
</comment>
<dbReference type="GO" id="GO:0005886">
    <property type="term" value="C:plasma membrane"/>
    <property type="evidence" value="ECO:0007669"/>
    <property type="project" value="InterPro"/>
</dbReference>
<evidence type="ECO:0000313" key="9">
    <source>
        <dbReference type="Proteomes" id="UP000305517"/>
    </source>
</evidence>
<sequence>MANSTNTTPPAAPAPQPAPRHRLPGPLRWLLWGLLGLVGLIVLVAVGLYFALQVPSVQDWAAQKAAGYLQGKIGTEVRINKFRTDWRHGLALEGVYLEDQKGDTLLSVGKLAAGIDLWALAKSQINVSNVELTDGTVHIARTLPDSTYNFDYILAAFATGDTTTATPADSTGGFKYDIGEAHLARVYLTYDDQVDGMNVRGRVGDLAVRMKEVDVDRSIYRVETASLKNTGINIRQTKVPPDTPAEPLTLTFGLGQATLDNVALNYANDPSKQYIRTRIGQARVTADNIDLIRQRISLNSLVLRNSDISYAQNSTVPVEQRVVNPAEAVQKVDSAVAQTTGAPTSWRVALRNSDISGVRFAFDNLDEKRQRTRLPAMDYNHLLFDSLALRTRDLLYTENRTTGRIDLLRGREQSGFRVDKAQADVVYDSVQIRLDNLDLITPHTRIRRTLAIGFDSLGALADSRTLGRTRIEANLQNTRLGFRDILYLAPDLITEKPFTSGPNQSVLLSGQVNGRIDNFALNNVEIVGLRNTIVKASGRIQGLPNTDRRLYTDLNIRQLTTTRRDLNDILPAGTIPQDVIELPERATLSGTIKGRPTANDLALNLKANTSFGGATIAANLRPGPTGKEPVDARFNLQNFQLGRLLKQPDIGPVTGSGTYTGVGFDPETMRGQLTAKLQRARYGNYTYQNIDANVGITGQRYDIVARSTGDSNAAFNIKGVVDLSNPNAPQYSFGGSLQGLNLTALGFYSGGQLSLKGDLDANLRGSDLNSLNGTVKGDNVVINLNGQSIPLDSLDARILQQPGRTEVDFTSRILQATLRGNTRLGDIATELQRHIDRYFDLPDVQYRPSAVARQFTFDVNVPKTGALLLPRFVPGLTRISPFKLAGSYDSRAANLTVRTDIARLRYSGTTVDSMKLRVTSDPQKLDYGLLIDQVYQDTTLKIPNPSLTGSIANNQIGTRLRIAESDSVQRLSLGGTLQVLNGAQTYQFSFAPDIVLDNKQWTAAPGGVVRYTLSTGNIDAQNVRISRSQGAADRFLALQTLAGPRNPLQVQLGNLDLNGLGRAAGLQDSLVGGTLNGQAVAYNLGRTGQAFTADLTLGGFAYNKYVLGDLRAQVVNNTADRYDLTANLTKNDGTDVRLSGFYNTNGSINVVANIAQFNLKAIEPFSAGQIREATGALTGRFTVTGTTAAPQLRGAARFRDGGFTLSQLGAPFRLSDQELVLNDRGLHFDQFAIIDSLGSRAIVDGYIEPARNLAQVGQYRLQLTATTDHFLAVQSTRRDNPLYYGTLFVDSDSQVRGNLQRPNVRTRATVAEGSNLTVVVPTDEAVAVEREGIVVFVDKDAPKPNADSLLTAMADDIDSAAVATGYDVRANITVNDNTPFTIVIDEAAGDNLKVRADGTLNATLDERGAQTLTGRLDVTQGQYVLSLYDLAERKFDIAPGSFITWSGDPYNAQLNVTAIYKVRAVAADLIANQLDAGSELSNLSRNRLPFEVYLNVTDQLLKPTIGFDIRVPEGTTSPVAEPVRAKLEQLRQPSNVNELNKQVFSLLALNRFIAENPFQSTAGPGTFVGNQLRGSASQVLTDQLNNLTGEYLAGLGLELGVDSYTAVTGTGAQQNRTDLNVAMRRQLFNDRLSVRLGTDVPLGGGSNGTQATSGTAAASQFAGDVSIEYNILPDGRLRLRAFRNNAYEDIDGQFIRTGTSLIFQRDYNSLQELFQKVAPEIKQAVKTDRKERKAEKAAAQDTLKNNALN</sequence>
<feature type="domain" description="Translocation and assembly module TamB C-terminal" evidence="7">
    <location>
        <begin position="1236"/>
        <end position="1707"/>
    </location>
</feature>
<keyword evidence="4 6" id="KW-0472">Membrane</keyword>
<evidence type="ECO:0000256" key="6">
    <source>
        <dbReference type="SAM" id="Phobius"/>
    </source>
</evidence>
<evidence type="ECO:0000256" key="5">
    <source>
        <dbReference type="SAM" id="MobiDB-lite"/>
    </source>
</evidence>
<keyword evidence="3 6" id="KW-1133">Transmembrane helix</keyword>
<evidence type="ECO:0000256" key="3">
    <source>
        <dbReference type="ARBA" id="ARBA00022989"/>
    </source>
</evidence>
<name>A0A5R8WRR6_9BACT</name>
<dbReference type="Pfam" id="PF04357">
    <property type="entry name" value="TamB"/>
    <property type="match status" value="1"/>
</dbReference>
<feature type="region of interest" description="Disordered" evidence="5">
    <location>
        <begin position="1727"/>
        <end position="1749"/>
    </location>
</feature>